<proteinExistence type="predicted"/>
<dbReference type="EMBL" id="JAGSOG010000043">
    <property type="protein sequence ID" value="MBR7833919.1"/>
    <property type="molecule type" value="Genomic_DNA"/>
</dbReference>
<feature type="region of interest" description="Disordered" evidence="1">
    <location>
        <begin position="162"/>
        <end position="187"/>
    </location>
</feature>
<accession>A0A941ERS5</accession>
<dbReference type="Proteomes" id="UP000675781">
    <property type="component" value="Unassembled WGS sequence"/>
</dbReference>
<name>A0A941ERS5_9ACTN</name>
<evidence type="ECO:0000313" key="2">
    <source>
        <dbReference type="EMBL" id="MBR7833919.1"/>
    </source>
</evidence>
<evidence type="ECO:0008006" key="4">
    <source>
        <dbReference type="Google" id="ProtNLM"/>
    </source>
</evidence>
<reference evidence="2" key="1">
    <citation type="submission" date="2021-04" db="EMBL/GenBank/DDBJ databases">
        <title>Genome based classification of Actinospica acidithermotolerans sp. nov., an actinobacterium isolated from an Indonesian hot spring.</title>
        <authorList>
            <person name="Kusuma A.B."/>
            <person name="Putra K.E."/>
            <person name="Nafisah S."/>
            <person name="Loh J."/>
            <person name="Nouioui I."/>
            <person name="Goodfellow M."/>
        </authorList>
    </citation>
    <scope>NUCLEOTIDE SEQUENCE</scope>
    <source>
        <strain evidence="2">CSCA 57</strain>
    </source>
</reference>
<evidence type="ECO:0000256" key="1">
    <source>
        <dbReference type="SAM" id="MobiDB-lite"/>
    </source>
</evidence>
<comment type="caution">
    <text evidence="2">The sequence shown here is derived from an EMBL/GenBank/DDBJ whole genome shotgun (WGS) entry which is preliminary data.</text>
</comment>
<gene>
    <name evidence="2" type="ORF">KDL01_11615</name>
</gene>
<evidence type="ECO:0000313" key="3">
    <source>
        <dbReference type="Proteomes" id="UP000675781"/>
    </source>
</evidence>
<dbReference type="AlphaFoldDB" id="A0A941ERS5"/>
<sequence length="187" mass="18938">MTQHVPQGQQITDSDITEVMVAQDSSINYVTWAQRGLLSQYTAETDLVPGTLLIGPMLTTTPAVSSNLMTIAVALKDDQYPPSLGVGDTVSAYYVGPPANSNSSSQDVTILLATTVKILSLPVGGSSDGSANNVFEVSVDKADAMNVLAASDESHLVFTSGASTAGSGNSAPGATVPSPSASSSAAT</sequence>
<keyword evidence="3" id="KW-1185">Reference proteome</keyword>
<dbReference type="RefSeq" id="WP_212528438.1">
    <property type="nucleotide sequence ID" value="NZ_JAGSOG010000043.1"/>
</dbReference>
<organism evidence="2 3">
    <name type="scientific">Actinospica durhamensis</name>
    <dbReference type="NCBI Taxonomy" id="1508375"/>
    <lineage>
        <taxon>Bacteria</taxon>
        <taxon>Bacillati</taxon>
        <taxon>Actinomycetota</taxon>
        <taxon>Actinomycetes</taxon>
        <taxon>Catenulisporales</taxon>
        <taxon>Actinospicaceae</taxon>
        <taxon>Actinospica</taxon>
    </lineage>
</organism>
<protein>
    <recommendedName>
        <fullName evidence="4">SAF domain-containing protein</fullName>
    </recommendedName>
</protein>